<dbReference type="EMBL" id="MU825399">
    <property type="protein sequence ID" value="KAJ7393111.1"/>
    <property type="molecule type" value="Genomic_DNA"/>
</dbReference>
<feature type="transmembrane region" description="Helical" evidence="1">
    <location>
        <begin position="132"/>
        <end position="154"/>
    </location>
</feature>
<dbReference type="GO" id="GO:0031175">
    <property type="term" value="P:neuron projection development"/>
    <property type="evidence" value="ECO:0007669"/>
    <property type="project" value="TreeGrafter"/>
</dbReference>
<dbReference type="OrthoDB" id="6287725at2759"/>
<proteinExistence type="predicted"/>
<feature type="domain" description="Cell morphogenesis central region" evidence="2">
    <location>
        <begin position="38"/>
        <end position="101"/>
    </location>
</feature>
<keyword evidence="1" id="KW-0472">Membrane</keyword>
<dbReference type="AlphaFoldDB" id="A0A9X0A438"/>
<evidence type="ECO:0000313" key="4">
    <source>
        <dbReference type="Proteomes" id="UP001163046"/>
    </source>
</evidence>
<evidence type="ECO:0000313" key="3">
    <source>
        <dbReference type="EMBL" id="KAJ7393111.1"/>
    </source>
</evidence>
<dbReference type="InterPro" id="IPR029473">
    <property type="entry name" value="MOR2-PAG1_mid"/>
</dbReference>
<keyword evidence="4" id="KW-1185">Reference proteome</keyword>
<evidence type="ECO:0000259" key="2">
    <source>
        <dbReference type="Pfam" id="PF14228"/>
    </source>
</evidence>
<dbReference type="PANTHER" id="PTHR12295:SF30">
    <property type="entry name" value="PROTEIN FURRY"/>
    <property type="match status" value="1"/>
</dbReference>
<comment type="caution">
    <text evidence="3">The sequence shown here is derived from an EMBL/GenBank/DDBJ whole genome shotgun (WGS) entry which is preliminary data.</text>
</comment>
<dbReference type="PANTHER" id="PTHR12295">
    <property type="entry name" value="FURRY-RELATED"/>
    <property type="match status" value="1"/>
</dbReference>
<keyword evidence="1" id="KW-1133">Transmembrane helix</keyword>
<feature type="transmembrane region" description="Helical" evidence="1">
    <location>
        <begin position="161"/>
        <end position="182"/>
    </location>
</feature>
<dbReference type="InterPro" id="IPR039867">
    <property type="entry name" value="Furry/Tao3/Mor2"/>
</dbReference>
<dbReference type="GO" id="GO:0005938">
    <property type="term" value="C:cell cortex"/>
    <property type="evidence" value="ECO:0007669"/>
    <property type="project" value="TreeGrafter"/>
</dbReference>
<organism evidence="3 4">
    <name type="scientific">Desmophyllum pertusum</name>
    <dbReference type="NCBI Taxonomy" id="174260"/>
    <lineage>
        <taxon>Eukaryota</taxon>
        <taxon>Metazoa</taxon>
        <taxon>Cnidaria</taxon>
        <taxon>Anthozoa</taxon>
        <taxon>Hexacorallia</taxon>
        <taxon>Scleractinia</taxon>
        <taxon>Caryophylliina</taxon>
        <taxon>Caryophylliidae</taxon>
        <taxon>Desmophyllum</taxon>
    </lineage>
</organism>
<dbReference type="Pfam" id="PF14228">
    <property type="entry name" value="MOR2-PAG1_mid"/>
    <property type="match status" value="1"/>
</dbReference>
<name>A0A9X0A438_9CNID</name>
<dbReference type="GO" id="GO:0030427">
    <property type="term" value="C:site of polarized growth"/>
    <property type="evidence" value="ECO:0007669"/>
    <property type="project" value="TreeGrafter"/>
</dbReference>
<keyword evidence="1" id="KW-0812">Transmembrane</keyword>
<dbReference type="GO" id="GO:0000902">
    <property type="term" value="P:cell morphogenesis"/>
    <property type="evidence" value="ECO:0007669"/>
    <property type="project" value="InterPro"/>
</dbReference>
<accession>A0A9X0A438</accession>
<protein>
    <recommendedName>
        <fullName evidence="2">Cell morphogenesis central region domain-containing protein</fullName>
    </recommendedName>
</protein>
<reference evidence="3" key="1">
    <citation type="submission" date="2023-01" db="EMBL/GenBank/DDBJ databases">
        <title>Genome assembly of the deep-sea coral Lophelia pertusa.</title>
        <authorList>
            <person name="Herrera S."/>
            <person name="Cordes E."/>
        </authorList>
    </citation>
    <scope>NUCLEOTIDE SEQUENCE</scope>
    <source>
        <strain evidence="3">USNM1676648</strain>
        <tissue evidence="3">Polyp</tissue>
    </source>
</reference>
<evidence type="ECO:0000256" key="1">
    <source>
        <dbReference type="SAM" id="Phobius"/>
    </source>
</evidence>
<gene>
    <name evidence="3" type="ORF">OS493_008410</name>
</gene>
<dbReference type="Proteomes" id="UP001163046">
    <property type="component" value="Unassembled WGS sequence"/>
</dbReference>
<sequence length="183" mass="20050">MAHRLVSAGVTLSLPVPEREKYFAPLPDILPFAPYVASLYRCNFSLMLLAELVLDQASVDWEEHLPLMLHVIFLALDHGKALVYEHSKRLLINLIIVLVCRGDHVSLAQSLFNFITISEQGLGKHGLLKSSWTLDVGNIVGVAGPSAGVGLVLSLKGRVLLLWRVMLLVQALARLCLLLAAVL</sequence>